<sequence>MTLAFVNAANHDVVVVRDRLIAAVGGPVPGDARVIDCAGRHLAPGLIDAGVFAADAAACLAGGITRVVLMPDRNPPLDDPALIEFAQRIGKPDVWVHPLAAATRGLEGVELAEIGLCAAAGAVGCATGRSSIADTGVMHRLMQYASGFDMVVVSHAEDAALTGDAVATTGEFATRMGLAAAPAFAEALGVARDLRLAEATGCRLHIRQVTTAESIDLVRAAKARGLAVTCGVTPVHFLLNEQSVTGYRTFARASPPLRHDDDRRAVIAGLADGTIDVIASGHDPRSQEDKRLPFADALPGMTGAETLLPLALILAHDGAMSIDAVLAAMTATPARIFGLPGGRIAPGAPADLIVFDPHASWRIDADASVASAGNTPFDAMAVEGRVTMTVKGGDIVWSL</sequence>
<dbReference type="PANTHER" id="PTHR43668">
    <property type="entry name" value="ALLANTOINASE"/>
    <property type="match status" value="1"/>
</dbReference>
<dbReference type="InterPro" id="IPR032466">
    <property type="entry name" value="Metal_Hydrolase"/>
</dbReference>
<evidence type="ECO:0000256" key="1">
    <source>
        <dbReference type="ARBA" id="ARBA00022975"/>
    </source>
</evidence>
<evidence type="ECO:0000259" key="2">
    <source>
        <dbReference type="Pfam" id="PF01979"/>
    </source>
</evidence>
<feature type="domain" description="Amidohydrolase-related" evidence="2">
    <location>
        <begin position="137"/>
        <end position="396"/>
    </location>
</feature>
<dbReference type="NCBIfam" id="TIGR00857">
    <property type="entry name" value="pyrC_multi"/>
    <property type="match status" value="1"/>
</dbReference>
<evidence type="ECO:0000313" key="3">
    <source>
        <dbReference type="EMBL" id="TRW14656.1"/>
    </source>
</evidence>
<dbReference type="GO" id="GO:0004038">
    <property type="term" value="F:allantoinase activity"/>
    <property type="evidence" value="ECO:0007669"/>
    <property type="project" value="TreeGrafter"/>
</dbReference>
<dbReference type="GO" id="GO:0046872">
    <property type="term" value="F:metal ion binding"/>
    <property type="evidence" value="ECO:0007669"/>
    <property type="project" value="InterPro"/>
</dbReference>
<reference evidence="3 4" key="1">
    <citation type="submission" date="2019-07" db="EMBL/GenBank/DDBJ databases">
        <title>Novel species isolated from glacier.</title>
        <authorList>
            <person name="Liu Q."/>
            <person name="Xin Y.-H."/>
        </authorList>
    </citation>
    <scope>NUCLEOTIDE SEQUENCE [LARGE SCALE GENOMIC DNA]</scope>
    <source>
        <strain evidence="3 4">LB1R16</strain>
    </source>
</reference>
<dbReference type="InterPro" id="IPR006680">
    <property type="entry name" value="Amidohydro-rel"/>
</dbReference>
<dbReference type="GO" id="GO:0006221">
    <property type="term" value="P:pyrimidine nucleotide biosynthetic process"/>
    <property type="evidence" value="ECO:0007669"/>
    <property type="project" value="UniProtKB-KW"/>
</dbReference>
<dbReference type="SUPFAM" id="SSF51556">
    <property type="entry name" value="Metallo-dependent hydrolases"/>
    <property type="match status" value="1"/>
</dbReference>
<comment type="caution">
    <text evidence="3">The sequence shown here is derived from an EMBL/GenBank/DDBJ whole genome shotgun (WGS) entry which is preliminary data.</text>
</comment>
<proteinExistence type="predicted"/>
<dbReference type="Gene3D" id="2.30.40.10">
    <property type="entry name" value="Urease, subunit C, domain 1"/>
    <property type="match status" value="1"/>
</dbReference>
<dbReference type="Proteomes" id="UP000317894">
    <property type="component" value="Unassembled WGS sequence"/>
</dbReference>
<accession>A0A552U8V4</accession>
<dbReference type="PANTHER" id="PTHR43668:SF2">
    <property type="entry name" value="ALLANTOINASE"/>
    <property type="match status" value="1"/>
</dbReference>
<organism evidence="3 4">
    <name type="scientific">Glacieibacterium frigidum</name>
    <dbReference type="NCBI Taxonomy" id="2593303"/>
    <lineage>
        <taxon>Bacteria</taxon>
        <taxon>Pseudomonadati</taxon>
        <taxon>Pseudomonadota</taxon>
        <taxon>Alphaproteobacteria</taxon>
        <taxon>Sphingomonadales</taxon>
        <taxon>Sphingosinicellaceae</taxon>
        <taxon>Glacieibacterium</taxon>
    </lineage>
</organism>
<dbReference type="InterPro" id="IPR050138">
    <property type="entry name" value="DHOase/Allantoinase_Hydrolase"/>
</dbReference>
<evidence type="ECO:0000313" key="4">
    <source>
        <dbReference type="Proteomes" id="UP000317894"/>
    </source>
</evidence>
<dbReference type="Pfam" id="PF01979">
    <property type="entry name" value="Amidohydro_1"/>
    <property type="match status" value="1"/>
</dbReference>
<protein>
    <submittedName>
        <fullName evidence="3">Amidohydrolase family protein</fullName>
    </submittedName>
</protein>
<name>A0A552U8V4_9SPHN</name>
<keyword evidence="4" id="KW-1185">Reference proteome</keyword>
<keyword evidence="1" id="KW-0665">Pyrimidine biosynthesis</keyword>
<dbReference type="SUPFAM" id="SSF51338">
    <property type="entry name" value="Composite domain of metallo-dependent hydrolases"/>
    <property type="match status" value="1"/>
</dbReference>
<dbReference type="GO" id="GO:0004151">
    <property type="term" value="F:dihydroorotase activity"/>
    <property type="evidence" value="ECO:0007669"/>
    <property type="project" value="InterPro"/>
</dbReference>
<dbReference type="GO" id="GO:0006145">
    <property type="term" value="P:purine nucleobase catabolic process"/>
    <property type="evidence" value="ECO:0007669"/>
    <property type="project" value="TreeGrafter"/>
</dbReference>
<dbReference type="InterPro" id="IPR011059">
    <property type="entry name" value="Metal-dep_hydrolase_composite"/>
</dbReference>
<dbReference type="RefSeq" id="WP_144237862.1">
    <property type="nucleotide sequence ID" value="NZ_VJWA01000002.1"/>
</dbReference>
<dbReference type="AlphaFoldDB" id="A0A552U8V4"/>
<dbReference type="InterPro" id="IPR004722">
    <property type="entry name" value="DHOase"/>
</dbReference>
<dbReference type="GO" id="GO:0005737">
    <property type="term" value="C:cytoplasm"/>
    <property type="evidence" value="ECO:0007669"/>
    <property type="project" value="TreeGrafter"/>
</dbReference>
<gene>
    <name evidence="3" type="ORF">FMM06_13280</name>
</gene>
<dbReference type="EMBL" id="VJWA01000002">
    <property type="protein sequence ID" value="TRW14656.1"/>
    <property type="molecule type" value="Genomic_DNA"/>
</dbReference>
<keyword evidence="3" id="KW-0378">Hydrolase</keyword>
<dbReference type="CDD" id="cd01317">
    <property type="entry name" value="DHOase_IIa"/>
    <property type="match status" value="1"/>
</dbReference>
<dbReference type="OrthoDB" id="9775759at2"/>
<dbReference type="Gene3D" id="3.20.20.140">
    <property type="entry name" value="Metal-dependent hydrolases"/>
    <property type="match status" value="1"/>
</dbReference>